<reference evidence="2" key="1">
    <citation type="journal article" date="2006" name="PLoS Biol.">
        <title>Macronuclear genome sequence of the ciliate Tetrahymena thermophila, a model eukaryote.</title>
        <authorList>
            <person name="Eisen J.A."/>
            <person name="Coyne R.S."/>
            <person name="Wu M."/>
            <person name="Wu D."/>
            <person name="Thiagarajan M."/>
            <person name="Wortman J.R."/>
            <person name="Badger J.H."/>
            <person name="Ren Q."/>
            <person name="Amedeo P."/>
            <person name="Jones K.M."/>
            <person name="Tallon L.J."/>
            <person name="Delcher A.L."/>
            <person name="Salzberg S.L."/>
            <person name="Silva J.C."/>
            <person name="Haas B.J."/>
            <person name="Majoros W.H."/>
            <person name="Farzad M."/>
            <person name="Carlton J.M."/>
            <person name="Smith R.K. Jr."/>
            <person name="Garg J."/>
            <person name="Pearlman R.E."/>
            <person name="Karrer K.M."/>
            <person name="Sun L."/>
            <person name="Manning G."/>
            <person name="Elde N.C."/>
            <person name="Turkewitz A.P."/>
            <person name="Asai D.J."/>
            <person name="Wilkes D.E."/>
            <person name="Wang Y."/>
            <person name="Cai H."/>
            <person name="Collins K."/>
            <person name="Stewart B.A."/>
            <person name="Lee S.R."/>
            <person name="Wilamowska K."/>
            <person name="Weinberg Z."/>
            <person name="Ruzzo W.L."/>
            <person name="Wloga D."/>
            <person name="Gaertig J."/>
            <person name="Frankel J."/>
            <person name="Tsao C.-C."/>
            <person name="Gorovsky M.A."/>
            <person name="Keeling P.J."/>
            <person name="Waller R.F."/>
            <person name="Patron N.J."/>
            <person name="Cherry J.M."/>
            <person name="Stover N.A."/>
            <person name="Krieger C.J."/>
            <person name="del Toro C."/>
            <person name="Ryder H.F."/>
            <person name="Williamson S.C."/>
            <person name="Barbeau R.A."/>
            <person name="Hamilton E.P."/>
            <person name="Orias E."/>
        </authorList>
    </citation>
    <scope>NUCLEOTIDE SEQUENCE [LARGE SCALE GENOMIC DNA]</scope>
    <source>
        <strain evidence="2">SB210</strain>
    </source>
</reference>
<sequence length="127" mass="15418">MMRRKIVQVAEQKKLSFFKSELFYIVEEFIKKNQDYDIEDLESLKERSLFDNSFTKITTCLQYDVFDRKNKMRKKIEVFSIEKLGEAYLNYIINYSQRSQSLLRSDLVLKVLDSYYLDDEQLFYVVD</sequence>
<dbReference type="Proteomes" id="UP000009168">
    <property type="component" value="Unassembled WGS sequence"/>
</dbReference>
<dbReference type="AlphaFoldDB" id="W7XL37"/>
<gene>
    <name evidence="1" type="ORF">TTHERM_001302839</name>
</gene>
<dbReference type="GeneID" id="24442127"/>
<proteinExistence type="predicted"/>
<keyword evidence="2" id="KW-1185">Reference proteome</keyword>
<dbReference type="KEGG" id="tet:TTHERM_001302839"/>
<name>W7XL37_TETTS</name>
<organism evidence="1 2">
    <name type="scientific">Tetrahymena thermophila (strain SB210)</name>
    <dbReference type="NCBI Taxonomy" id="312017"/>
    <lineage>
        <taxon>Eukaryota</taxon>
        <taxon>Sar</taxon>
        <taxon>Alveolata</taxon>
        <taxon>Ciliophora</taxon>
        <taxon>Intramacronucleata</taxon>
        <taxon>Oligohymenophorea</taxon>
        <taxon>Hymenostomatida</taxon>
        <taxon>Tetrahymenina</taxon>
        <taxon>Tetrahymenidae</taxon>
        <taxon>Tetrahymena</taxon>
    </lineage>
</organism>
<protein>
    <submittedName>
        <fullName evidence="1">Uncharacterized protein</fullName>
    </submittedName>
</protein>
<dbReference type="RefSeq" id="XP_012651862.1">
    <property type="nucleotide sequence ID" value="XM_012796408.1"/>
</dbReference>
<dbReference type="InParanoid" id="W7XL37"/>
<accession>W7XL37</accession>
<dbReference type="EMBL" id="GG662782">
    <property type="protein sequence ID" value="EWS75609.1"/>
    <property type="molecule type" value="Genomic_DNA"/>
</dbReference>
<evidence type="ECO:0000313" key="2">
    <source>
        <dbReference type="Proteomes" id="UP000009168"/>
    </source>
</evidence>
<evidence type="ECO:0000313" key="1">
    <source>
        <dbReference type="EMBL" id="EWS75609.1"/>
    </source>
</evidence>